<protein>
    <submittedName>
        <fullName evidence="2">Uncharacterized protein</fullName>
    </submittedName>
</protein>
<name>A0A1B7LG30_9FIRM</name>
<proteinExistence type="predicted"/>
<keyword evidence="3" id="KW-1185">Reference proteome</keyword>
<organism evidence="2 3">
    <name type="scientific">Desulfotomaculum copahuensis</name>
    <dbReference type="NCBI Taxonomy" id="1838280"/>
    <lineage>
        <taxon>Bacteria</taxon>
        <taxon>Bacillati</taxon>
        <taxon>Bacillota</taxon>
        <taxon>Clostridia</taxon>
        <taxon>Eubacteriales</taxon>
        <taxon>Desulfotomaculaceae</taxon>
        <taxon>Desulfotomaculum</taxon>
    </lineage>
</organism>
<dbReference type="RefSeq" id="WP_066667377.1">
    <property type="nucleotide sequence ID" value="NZ_LYVF01000099.1"/>
</dbReference>
<sequence>MIGLALIVLAAIFGGAALFRKHVLEMITNALTSGITKNTSLNGIQGIMDKLKMVRSIGIADTVMDWMDLRRKEPPIDKTPRPIRPDGGARVDSERFPEVLDPEAEEAWEGQPPKNWPHGEIPGRTIYDVDDYKANDVWEGQPPQSGIPQELTAGKNTGITLNTARATPPGVTGMKTAGTAAGAGTAAKAAATTGAGIVAGPVGDVAAAGAAGAKKAEEFAKGEAKAVTGSHSEDKTVKSLIAGTKNDAPVIPSEMTNMTAKTASTIGSGVVSGSAGVAAKAVTGSADGTKGLVNSDKHMDKKAAAEVKNAMQAAPPEVVGAKSITKTGANAVTNPSGVATAGEFTGVRKLTGGEAGNRPAESTTQAAVKVAPQKPETPPINHQQVNQSTEAVAKTNTGKTSQQVIRQKPEANESPAVNTGKNVSTPQPEKTPVVPPVKPSIPDQQQPLPPTQSN</sequence>
<feature type="compositionally biased region" description="Polar residues" evidence="1">
    <location>
        <begin position="415"/>
        <end position="424"/>
    </location>
</feature>
<dbReference type="STRING" id="1838280.A6M21_07650"/>
<dbReference type="Proteomes" id="UP000078532">
    <property type="component" value="Unassembled WGS sequence"/>
</dbReference>
<dbReference type="AlphaFoldDB" id="A0A1B7LG30"/>
<dbReference type="OrthoDB" id="9944716at2"/>
<reference evidence="2 3" key="1">
    <citation type="submission" date="2016-04" db="EMBL/GenBank/DDBJ databases">
        <authorList>
            <person name="Evans L.H."/>
            <person name="Alamgir A."/>
            <person name="Owens N."/>
            <person name="Weber N.D."/>
            <person name="Virtaneva K."/>
            <person name="Barbian K."/>
            <person name="Babar A."/>
            <person name="Rosenke K."/>
        </authorList>
    </citation>
    <scope>NUCLEOTIDE SEQUENCE [LARGE SCALE GENOMIC DNA]</scope>
    <source>
        <strain evidence="2 3">LMa1</strain>
    </source>
</reference>
<feature type="region of interest" description="Disordered" evidence="1">
    <location>
        <begin position="349"/>
        <end position="454"/>
    </location>
</feature>
<evidence type="ECO:0000256" key="1">
    <source>
        <dbReference type="SAM" id="MobiDB-lite"/>
    </source>
</evidence>
<gene>
    <name evidence="2" type="ORF">A6M21_07650</name>
</gene>
<dbReference type="EMBL" id="LYVF01000099">
    <property type="protein sequence ID" value="OAT83702.1"/>
    <property type="molecule type" value="Genomic_DNA"/>
</dbReference>
<accession>A0A1B7LG30</accession>
<evidence type="ECO:0000313" key="2">
    <source>
        <dbReference type="EMBL" id="OAT83702.1"/>
    </source>
</evidence>
<feature type="compositionally biased region" description="Polar residues" evidence="1">
    <location>
        <begin position="380"/>
        <end position="405"/>
    </location>
</feature>
<evidence type="ECO:0000313" key="3">
    <source>
        <dbReference type="Proteomes" id="UP000078532"/>
    </source>
</evidence>
<feature type="region of interest" description="Disordered" evidence="1">
    <location>
        <begin position="73"/>
        <end position="92"/>
    </location>
</feature>
<comment type="caution">
    <text evidence="2">The sequence shown here is derived from an EMBL/GenBank/DDBJ whole genome shotgun (WGS) entry which is preliminary data.</text>
</comment>